<evidence type="ECO:0000313" key="3">
    <source>
        <dbReference type="Proteomes" id="UP000235392"/>
    </source>
</evidence>
<feature type="compositionally biased region" description="Basic and acidic residues" evidence="1">
    <location>
        <begin position="478"/>
        <end position="501"/>
    </location>
</feature>
<comment type="caution">
    <text evidence="2">The sequence shown here is derived from an EMBL/GenBank/DDBJ whole genome shotgun (WGS) entry which is preliminary data.</text>
</comment>
<dbReference type="EMBL" id="PGCI01000397">
    <property type="protein sequence ID" value="PLW27660.1"/>
    <property type="molecule type" value="Genomic_DNA"/>
</dbReference>
<evidence type="ECO:0000313" key="2">
    <source>
        <dbReference type="EMBL" id="PLW27660.1"/>
    </source>
</evidence>
<gene>
    <name evidence="2" type="ORF">PCASD_19156</name>
</gene>
<feature type="region of interest" description="Disordered" evidence="1">
    <location>
        <begin position="478"/>
        <end position="503"/>
    </location>
</feature>
<dbReference type="Proteomes" id="UP000235392">
    <property type="component" value="Unassembled WGS sequence"/>
</dbReference>
<protein>
    <submittedName>
        <fullName evidence="2">Uncharacterized protein</fullName>
    </submittedName>
</protein>
<evidence type="ECO:0000256" key="1">
    <source>
        <dbReference type="SAM" id="MobiDB-lite"/>
    </source>
</evidence>
<proteinExistence type="predicted"/>
<reference evidence="2 3" key="1">
    <citation type="submission" date="2017-11" db="EMBL/GenBank/DDBJ databases">
        <title>De novo assembly and phasing of dikaryotic genomes from two isolates of Puccinia coronata f. sp. avenae, the causal agent of oat crown rust.</title>
        <authorList>
            <person name="Miller M.E."/>
            <person name="Zhang Y."/>
            <person name="Omidvar V."/>
            <person name="Sperschneider J."/>
            <person name="Schwessinger B."/>
            <person name="Raley C."/>
            <person name="Palmer J.M."/>
            <person name="Garnica D."/>
            <person name="Upadhyaya N."/>
            <person name="Rathjen J."/>
            <person name="Taylor J.M."/>
            <person name="Park R.F."/>
            <person name="Dodds P.N."/>
            <person name="Hirsch C.D."/>
            <person name="Kianian S.F."/>
            <person name="Figueroa M."/>
        </authorList>
    </citation>
    <scope>NUCLEOTIDE SEQUENCE [LARGE SCALE GENOMIC DNA]</scope>
    <source>
        <strain evidence="2">12SD80</strain>
    </source>
</reference>
<dbReference type="AlphaFoldDB" id="A0A2N5TQ79"/>
<accession>A0A2N5TQ79</accession>
<organism evidence="2 3">
    <name type="scientific">Puccinia coronata f. sp. avenae</name>
    <dbReference type="NCBI Taxonomy" id="200324"/>
    <lineage>
        <taxon>Eukaryota</taxon>
        <taxon>Fungi</taxon>
        <taxon>Dikarya</taxon>
        <taxon>Basidiomycota</taxon>
        <taxon>Pucciniomycotina</taxon>
        <taxon>Pucciniomycetes</taxon>
        <taxon>Pucciniales</taxon>
        <taxon>Pucciniaceae</taxon>
        <taxon>Puccinia</taxon>
    </lineage>
</organism>
<name>A0A2N5TQ79_9BASI</name>
<sequence length="541" mass="60802">MLAGFRSKATPGCAAGLGVLLRITRRSLCRIEPPAERMQRPCDVPGTKLSLGESGRDILQCVCVKGCLSPSASLTPQPSAKLDVCTFSTQPQPQLAKMNSALPPPSQSIETLESHLKTLQSLVQTISVIRHQTFPSLISNLQRPIQACDPQFNASTSADLSQVREYWKSDSQDLLDGLKNLRQQALNSQDAMKYIRATTQSNPNLTSENKRKAFQDTRLINEKTKQDALKAFKKRSSLSRKAKATGPIIEKHAIETELLRRKKLRLLKETRSSFPKISAPVSHLRDCIQRINRLDQDSDHLVFVSPNQILLKDVMRIFLVFKRAPHLSHKTDSNFVVERAFCFALTESPTNTFQRSSFGLIRSINKCINYHINQYLQSDRSQNPSNLWLVCSLLSSYKDFFRSDTNTIPRTPSYVNGNANRTNSTFLHHHLESIQAQQSRGALISQNRDHSSKESSQSFLTWRRWKLDPDCLDKLLVDDEPSSRKVNQEPQKDHSGDHASDDLGVLLNSGRLVKPPRCLLPSVSSSASSRLWYGSAADNML</sequence>